<reference evidence="2 3" key="1">
    <citation type="journal article" date="2010" name="Stand. Genomic Sci.">
        <title>Non-contiguous finished genome sequence of Aminomonas paucivorans type strain (GLU-3).</title>
        <authorList>
            <person name="Pitluck S."/>
            <person name="Yasawong M."/>
            <person name="Held B."/>
            <person name="Lapidus A."/>
            <person name="Nolan M."/>
            <person name="Copeland A."/>
            <person name="Lucas S."/>
            <person name="Del Rio T.G."/>
            <person name="Tice H."/>
            <person name="Cheng J.F."/>
            <person name="Chertkov O."/>
            <person name="Goodwin L."/>
            <person name="Tapia R."/>
            <person name="Han C."/>
            <person name="Liolios K."/>
            <person name="Ivanova N."/>
            <person name="Mavromatis K."/>
            <person name="Ovchinnikova G."/>
            <person name="Pati A."/>
            <person name="Chen A."/>
            <person name="Palaniappan K."/>
            <person name="Land M."/>
            <person name="Hauser L."/>
            <person name="Chang Y.J."/>
            <person name="Jeffries C.D."/>
            <person name="Pukall R."/>
            <person name="Spring S."/>
            <person name="Rohde M."/>
            <person name="Sikorski J."/>
            <person name="Goker M."/>
            <person name="Woyke T."/>
            <person name="Bristow J."/>
            <person name="Eisen J.A."/>
            <person name="Markowitz V."/>
            <person name="Hugenholtz P."/>
            <person name="Kyrpides N.C."/>
            <person name="Klenk H.P."/>
        </authorList>
    </citation>
    <scope>NUCLEOTIDE SEQUENCE [LARGE SCALE GENOMIC DNA]</scope>
    <source>
        <strain evidence="2 3">DSM 12260</strain>
    </source>
</reference>
<sequence>MTTKKDTKDLQISWFGIDGFLILLYFAIVGTILYGMYSENDLLLGRIIPYAVMTACTLIFLDYLRSTVTFLRRHHEESGK</sequence>
<evidence type="ECO:0000313" key="2">
    <source>
        <dbReference type="EMBL" id="EFQ22513.1"/>
    </source>
</evidence>
<accession>E3CW55</accession>
<dbReference type="EMBL" id="CM001022">
    <property type="protein sequence ID" value="EFQ22513.1"/>
    <property type="molecule type" value="Genomic_DNA"/>
</dbReference>
<protein>
    <submittedName>
        <fullName evidence="2">Uncharacterized protein</fullName>
    </submittedName>
</protein>
<dbReference type="Proteomes" id="UP000005096">
    <property type="component" value="Chromosome"/>
</dbReference>
<dbReference type="OrthoDB" id="1683542at2"/>
<feature type="transmembrane region" description="Helical" evidence="1">
    <location>
        <begin position="43"/>
        <end position="64"/>
    </location>
</feature>
<keyword evidence="3" id="KW-1185">Reference proteome</keyword>
<dbReference type="RefSeq" id="WP_006299652.1">
    <property type="nucleotide sequence ID" value="NZ_CM001022.1"/>
</dbReference>
<keyword evidence="1" id="KW-1133">Transmembrane helix</keyword>
<evidence type="ECO:0000256" key="1">
    <source>
        <dbReference type="SAM" id="Phobius"/>
    </source>
</evidence>
<keyword evidence="1" id="KW-0812">Transmembrane</keyword>
<dbReference type="HOGENOM" id="CLU_2615676_0_0_0"/>
<dbReference type="PaxDb" id="584708-Apau_0073"/>
<feature type="transmembrane region" description="Helical" evidence="1">
    <location>
        <begin position="12"/>
        <end position="37"/>
    </location>
</feature>
<name>E3CW55_9BACT</name>
<dbReference type="STRING" id="584708.Apau_0073"/>
<dbReference type="AlphaFoldDB" id="E3CW55"/>
<proteinExistence type="predicted"/>
<organism evidence="2 3">
    <name type="scientific">Aminomonas paucivorans DSM 12260</name>
    <dbReference type="NCBI Taxonomy" id="584708"/>
    <lineage>
        <taxon>Bacteria</taxon>
        <taxon>Thermotogati</taxon>
        <taxon>Synergistota</taxon>
        <taxon>Synergistia</taxon>
        <taxon>Synergistales</taxon>
        <taxon>Synergistaceae</taxon>
        <taxon>Aminomonas</taxon>
    </lineage>
</organism>
<dbReference type="eggNOG" id="ENOG503355D">
    <property type="taxonomic scope" value="Bacteria"/>
</dbReference>
<keyword evidence="1" id="KW-0472">Membrane</keyword>
<gene>
    <name evidence="2" type="ORF">Apau_0073</name>
</gene>
<evidence type="ECO:0000313" key="3">
    <source>
        <dbReference type="Proteomes" id="UP000005096"/>
    </source>
</evidence>